<proteinExistence type="inferred from homology"/>
<dbReference type="PANTHER" id="PTHR13774:SF17">
    <property type="entry name" value="PHENAZINE BIOSYNTHESIS-LIKE DOMAIN-CONTAINING PROTEIN"/>
    <property type="match status" value="1"/>
</dbReference>
<dbReference type="GO" id="GO:0016853">
    <property type="term" value="F:isomerase activity"/>
    <property type="evidence" value="ECO:0007669"/>
    <property type="project" value="UniProtKB-KW"/>
</dbReference>
<dbReference type="SUPFAM" id="SSF54506">
    <property type="entry name" value="Diaminopimelate epimerase-like"/>
    <property type="match status" value="1"/>
</dbReference>
<reference evidence="4 6" key="2">
    <citation type="submission" date="2018-07" db="EMBL/GenBank/DDBJ databases">
        <title>Complete genome of the Arcobacter bivalviorum type strain LMG 26154.</title>
        <authorList>
            <person name="Miller W.G."/>
            <person name="Yee E."/>
            <person name="Bono J.L."/>
        </authorList>
    </citation>
    <scope>NUCLEOTIDE SEQUENCE [LARGE SCALE GENOMIC DNA]</scope>
    <source>
        <strain evidence="4 6">LMG 26154</strain>
    </source>
</reference>
<evidence type="ECO:0000256" key="3">
    <source>
        <dbReference type="PIRSR" id="PIRSR016184-1"/>
    </source>
</evidence>
<dbReference type="NCBIfam" id="TIGR00654">
    <property type="entry name" value="PhzF_family"/>
    <property type="match status" value="1"/>
</dbReference>
<evidence type="ECO:0000313" key="7">
    <source>
        <dbReference type="Proteomes" id="UP000289193"/>
    </source>
</evidence>
<dbReference type="RefSeq" id="WP_114839051.1">
    <property type="nucleotide sequence ID" value="NZ_CP031217.1"/>
</dbReference>
<dbReference type="KEGG" id="hbv:ABIV_1210"/>
<evidence type="ECO:0000256" key="1">
    <source>
        <dbReference type="ARBA" id="ARBA00008270"/>
    </source>
</evidence>
<dbReference type="InterPro" id="IPR003719">
    <property type="entry name" value="Phenazine_PhzF-like"/>
</dbReference>
<protein>
    <submittedName>
        <fullName evidence="4">Epimerase, PhzC/PhzF family</fullName>
    </submittedName>
    <submittedName>
        <fullName evidence="5">Phenazine biosynthesis protein PhzF</fullName>
    </submittedName>
</protein>
<feature type="active site" evidence="3">
    <location>
        <position position="46"/>
    </location>
</feature>
<keyword evidence="2" id="KW-0413">Isomerase</keyword>
<dbReference type="Gene3D" id="3.10.310.10">
    <property type="entry name" value="Diaminopimelate Epimerase, Chain A, domain 1"/>
    <property type="match status" value="2"/>
</dbReference>
<dbReference type="Proteomes" id="UP000289193">
    <property type="component" value="Unassembled WGS sequence"/>
</dbReference>
<dbReference type="EMBL" id="PDKM01000001">
    <property type="protein sequence ID" value="RXK11317.1"/>
    <property type="molecule type" value="Genomic_DNA"/>
</dbReference>
<sequence length="262" mass="29840">MQLKIYQVDAFTDKLFKGNSAAVIIHEEWLDEKLMQEIAIENNLSETAFAKKCEDLTYEIRWFSPITEIDFCGHATLATAFILFQNFGLKEVTFKAEAVGNLKVKQVENDFIEMSFPNRKPQKVETIPEELKKGLSLEPIEVFVNQQTYFVVYPKEEDIYNIEVNLDEIKKLKPLDVTVTAVSKEYDFVSRYFWPANGGVEDPVTGSMHTGVAPLWAEKLNKNELLAYQASQRGGILKCIVKEDEVVILGKAVLYLEGTINI</sequence>
<keyword evidence="7" id="KW-1185">Reference proteome</keyword>
<evidence type="ECO:0000313" key="5">
    <source>
        <dbReference type="EMBL" id="RXK11317.1"/>
    </source>
</evidence>
<organism evidence="5 7">
    <name type="scientific">Halarcobacter bivalviorum</name>
    <dbReference type="NCBI Taxonomy" id="663364"/>
    <lineage>
        <taxon>Bacteria</taxon>
        <taxon>Pseudomonadati</taxon>
        <taxon>Campylobacterota</taxon>
        <taxon>Epsilonproteobacteria</taxon>
        <taxon>Campylobacterales</taxon>
        <taxon>Arcobacteraceae</taxon>
        <taxon>Halarcobacter</taxon>
    </lineage>
</organism>
<dbReference type="Pfam" id="PF02567">
    <property type="entry name" value="PhzC-PhzF"/>
    <property type="match status" value="1"/>
</dbReference>
<dbReference type="EMBL" id="CP031217">
    <property type="protein sequence ID" value="AXH12211.1"/>
    <property type="molecule type" value="Genomic_DNA"/>
</dbReference>
<accession>A0AAX2ACE6</accession>
<dbReference type="AlphaFoldDB" id="A0AAX2ACE6"/>
<evidence type="ECO:0000313" key="6">
    <source>
        <dbReference type="Proteomes" id="UP000253850"/>
    </source>
</evidence>
<dbReference type="PANTHER" id="PTHR13774">
    <property type="entry name" value="PHENAZINE BIOSYNTHESIS PROTEIN"/>
    <property type="match status" value="1"/>
</dbReference>
<name>A0AAX2ACE6_9BACT</name>
<dbReference type="GO" id="GO:0005737">
    <property type="term" value="C:cytoplasm"/>
    <property type="evidence" value="ECO:0007669"/>
    <property type="project" value="TreeGrafter"/>
</dbReference>
<reference evidence="5 7" key="1">
    <citation type="submission" date="2017-10" db="EMBL/GenBank/DDBJ databases">
        <title>Genomics of the genus Arcobacter.</title>
        <authorList>
            <person name="Perez-Cataluna A."/>
            <person name="Figueras M.J."/>
        </authorList>
    </citation>
    <scope>NUCLEOTIDE SEQUENCE [LARGE SCALE GENOMIC DNA]</scope>
    <source>
        <strain evidence="5 7">CECT 7835</strain>
    </source>
</reference>
<dbReference type="Proteomes" id="UP000253850">
    <property type="component" value="Chromosome"/>
</dbReference>
<evidence type="ECO:0000256" key="2">
    <source>
        <dbReference type="ARBA" id="ARBA00023235"/>
    </source>
</evidence>
<dbReference type="PIRSF" id="PIRSF016184">
    <property type="entry name" value="PhzC_PhzF"/>
    <property type="match status" value="1"/>
</dbReference>
<comment type="similarity">
    <text evidence="1">Belongs to the PhzF family.</text>
</comment>
<evidence type="ECO:0000313" key="4">
    <source>
        <dbReference type="EMBL" id="AXH12211.1"/>
    </source>
</evidence>
<gene>
    <name evidence="4" type="ORF">ABIV_1210</name>
    <name evidence="5" type="ORF">CRV05_02815</name>
</gene>